<dbReference type="GO" id="GO:0046872">
    <property type="term" value="F:metal ion binding"/>
    <property type="evidence" value="ECO:0007669"/>
    <property type="project" value="UniProtKB-KW"/>
</dbReference>
<dbReference type="PROSITE" id="PS00888">
    <property type="entry name" value="CNMP_BINDING_1"/>
    <property type="match status" value="2"/>
</dbReference>
<evidence type="ECO:0008006" key="12">
    <source>
        <dbReference type="Google" id="ProtNLM"/>
    </source>
</evidence>
<dbReference type="Gene3D" id="3.30.200.20">
    <property type="entry name" value="Phosphorylase Kinase, domain 1"/>
    <property type="match status" value="1"/>
</dbReference>
<dbReference type="InterPro" id="IPR011993">
    <property type="entry name" value="PH-like_dom_sf"/>
</dbReference>
<proteinExistence type="predicted"/>
<keyword evidence="11" id="KW-1185">Reference proteome</keyword>
<organism evidence="10 11">
    <name type="scientific">Chrysophaeum taylorii</name>
    <dbReference type="NCBI Taxonomy" id="2483200"/>
    <lineage>
        <taxon>Eukaryota</taxon>
        <taxon>Sar</taxon>
        <taxon>Stramenopiles</taxon>
        <taxon>Ochrophyta</taxon>
        <taxon>Pelagophyceae</taxon>
        <taxon>Pelagomonadales</taxon>
        <taxon>Pelagomonadaceae</taxon>
        <taxon>Chrysophaeum</taxon>
    </lineage>
</organism>
<evidence type="ECO:0000256" key="6">
    <source>
        <dbReference type="SAM" id="MobiDB-lite"/>
    </source>
</evidence>
<evidence type="ECO:0000259" key="9">
    <source>
        <dbReference type="PROSITE" id="PS50042"/>
    </source>
</evidence>
<dbReference type="SUPFAM" id="SSF50729">
    <property type="entry name" value="PH domain-like"/>
    <property type="match status" value="2"/>
</dbReference>
<dbReference type="Gene3D" id="1.10.510.10">
    <property type="entry name" value="Transferase(Phosphotransferase) domain 1"/>
    <property type="match status" value="1"/>
</dbReference>
<dbReference type="SMART" id="SM00220">
    <property type="entry name" value="S_TKc"/>
    <property type="match status" value="1"/>
</dbReference>
<dbReference type="Pfam" id="PF00169">
    <property type="entry name" value="PH"/>
    <property type="match status" value="1"/>
</dbReference>
<feature type="domain" description="Cyclic nucleotide-binding" evidence="9">
    <location>
        <begin position="388"/>
        <end position="484"/>
    </location>
</feature>
<reference evidence="10" key="1">
    <citation type="submission" date="2023-01" db="EMBL/GenBank/DDBJ databases">
        <title>Metagenome sequencing of chrysophaentin producing Chrysophaeum taylorii.</title>
        <authorList>
            <person name="Davison J."/>
            <person name="Bewley C."/>
        </authorList>
    </citation>
    <scope>NUCLEOTIDE SEQUENCE</scope>
    <source>
        <strain evidence="10">NIES-1699</strain>
    </source>
</reference>
<dbReference type="Pfam" id="PF00069">
    <property type="entry name" value="Pkinase"/>
    <property type="match status" value="1"/>
</dbReference>
<evidence type="ECO:0000259" key="8">
    <source>
        <dbReference type="PROSITE" id="PS50011"/>
    </source>
</evidence>
<dbReference type="InterPro" id="IPR000719">
    <property type="entry name" value="Prot_kinase_dom"/>
</dbReference>
<evidence type="ECO:0000259" key="7">
    <source>
        <dbReference type="PROSITE" id="PS50003"/>
    </source>
</evidence>
<evidence type="ECO:0000313" key="11">
    <source>
        <dbReference type="Proteomes" id="UP001230188"/>
    </source>
</evidence>
<dbReference type="PRINTS" id="PR00103">
    <property type="entry name" value="CAMPKINASE"/>
</dbReference>
<feature type="domain" description="PH" evidence="7">
    <location>
        <begin position="183"/>
        <end position="279"/>
    </location>
</feature>
<dbReference type="InterPro" id="IPR018488">
    <property type="entry name" value="cNMP-bd_CS"/>
</dbReference>
<dbReference type="SMART" id="SM00100">
    <property type="entry name" value="cNMP"/>
    <property type="match status" value="3"/>
</dbReference>
<evidence type="ECO:0000256" key="4">
    <source>
        <dbReference type="ARBA" id="ARBA00022777"/>
    </source>
</evidence>
<accession>A0AAD7XKW3</accession>
<feature type="domain" description="Protein kinase" evidence="8">
    <location>
        <begin position="793"/>
        <end position="1053"/>
    </location>
</feature>
<dbReference type="Gene3D" id="2.60.120.10">
    <property type="entry name" value="Jelly Rolls"/>
    <property type="match status" value="3"/>
</dbReference>
<gene>
    <name evidence="10" type="ORF">CTAYLR_009888</name>
</gene>
<name>A0AAD7XKW3_9STRA</name>
<dbReference type="SUPFAM" id="SSF56112">
    <property type="entry name" value="Protein kinase-like (PK-like)"/>
    <property type="match status" value="1"/>
</dbReference>
<dbReference type="GO" id="GO:0005524">
    <property type="term" value="F:ATP binding"/>
    <property type="evidence" value="ECO:0007669"/>
    <property type="project" value="UniProtKB-KW"/>
</dbReference>
<feature type="domain" description="Cyclic nucleotide-binding" evidence="9">
    <location>
        <begin position="624"/>
        <end position="741"/>
    </location>
</feature>
<keyword evidence="5" id="KW-0067">ATP-binding</keyword>
<keyword evidence="1" id="KW-0723">Serine/threonine-protein kinase</keyword>
<evidence type="ECO:0000256" key="5">
    <source>
        <dbReference type="ARBA" id="ARBA00022840"/>
    </source>
</evidence>
<feature type="region of interest" description="Disordered" evidence="6">
    <location>
        <begin position="1501"/>
        <end position="1530"/>
    </location>
</feature>
<dbReference type="PROSITE" id="PS50003">
    <property type="entry name" value="PH_DOMAIN"/>
    <property type="match status" value="2"/>
</dbReference>
<dbReference type="SMART" id="SM00233">
    <property type="entry name" value="PH"/>
    <property type="match status" value="2"/>
</dbReference>
<dbReference type="InterPro" id="IPR014710">
    <property type="entry name" value="RmlC-like_jellyroll"/>
</dbReference>
<comment type="caution">
    <text evidence="10">The sequence shown here is derived from an EMBL/GenBank/DDBJ whole genome shotgun (WGS) entry which is preliminary data.</text>
</comment>
<sequence length="1530" mass="166988">MFALLCGCCSREAASSGSTEMVSNPVRNSDDTRDFYDPVEGWLHRVTDEDKVKVWACLRERHLYYYDARAKTSARPVGYVDLRGCRLKTAREWQATSSPEKKKTTKSLFFAGSAKKKKKKKTDKTFSLREGSSLLSATFECGEGYEAWIEAIEAAIAGRVHRAPAHRGATVEAKATRVAPLELPTLSGPLRKQAIGKFMMSKKSAKKWQLRHFKLEGGVLRYYSENNALKGEVSLAGCSAQRSDLEICVVLPEGKYLNLRAVTAADAERWAGGFHDTIALLAADPGRARRIGNAKDTELGVEPTERRRLIFGRRFVADDDPDFFSRDERQQLQERDVFIDEAARATVTRAMVATRAAADFVFEAGFDWNDDDDDVKKNKEGDDDVDESDELLAALSSQFREEVFEAGDAVVWQGEEGDKYYAIETGCVELLRDGVKFGKSLASGQGFGELALAHGTPRAATARCVAKTRAWSLRRGAYRAVAGRVVAAEFGGRVGFLRQVSLLHSFADMTIQKLAASLVEKTYLPNTTIIREGERGDAFFVVKRGVVAISTRKHGVVSRCGPGDAFGERALLHNEPRAATARVEDREPARCYVLERRAFLELLGPAAEVVEREERKKILRSVKLLAPLEDPQLEALAGAMTQVAAKAGDTIVKRGDAGDAFYVVRSGAVDVVDRRGSVVATLRAGHFFGESAILKNKPRDADVRAADEDAVLLRLRRQDFVDLLGPVEAVLRKESDRRAAELANGLKFGARLLVHGIHASKPKKKNEAVEPSDILPGWRSSSSVPRFESLRELKWSAIPEVGALGRIALVKDKSTGECFTLRSVRKRRIAALDYEVGLRREKDILVGLSSPRVASLVATASDRDRVYLLSEALPGGDLWAQIHENSTTSEKARRFYCASAVAAVEHLHARGVAHRSIAPEAFWIAADGRLKFFELSCARRLAPGDRANTLCGAPDYIAPEVILAMSHDAAVDLWALGVLIFEVMHRRSLFARKDGSHADLFSRIVHPEATLQRVWSATSYAAKLVCALLRRRETERLGRRRAGFADIWNHRFFSGITPALVAANASPPWLPPSTTDGVLTRRAPRRASLISGAELDQQALALDRKKFNAERRATLAKTALSRSTSSISEAPPRTALDSAQVIAQENNRNAPSCALEAVVAFGPLGAKISEAVRRRRRACRWAGAETVWSPGVLSPAGVVKFLEEPEVATLVEADDLAGTRSAELAMAMELVEDRHVEQASVVLALAPDAWISDREDDATLLACLSTLVWPSRCATVVLLETARAATVAAESALAADASCAAACAASARCVSADKNNLDAIRAAALEVSSHKLDAEKSARGAHDVAHGGWLSEALVDNLADLLERRDFEDSLIAAEGLPKDEKTLASFRAAVQRARSRVASRAANARARVAFATRAADVAAAADAEARDYLHRATGDASNSSLSDHLDQQERAAAWRHELRALARANNDAFSDLTKAPADRRAFEATKSSKRVALTLAAAIRTRNQKPAVPDGTLRRSKRSLAIGTPRRHD</sequence>
<dbReference type="GO" id="GO:0005952">
    <property type="term" value="C:cAMP-dependent protein kinase complex"/>
    <property type="evidence" value="ECO:0007669"/>
    <property type="project" value="TreeGrafter"/>
</dbReference>
<dbReference type="InterPro" id="IPR001849">
    <property type="entry name" value="PH_domain"/>
</dbReference>
<dbReference type="InterPro" id="IPR011009">
    <property type="entry name" value="Kinase-like_dom_sf"/>
</dbReference>
<dbReference type="GO" id="GO:0004691">
    <property type="term" value="F:cAMP-dependent protein kinase activity"/>
    <property type="evidence" value="ECO:0007669"/>
    <property type="project" value="TreeGrafter"/>
</dbReference>
<dbReference type="SUPFAM" id="SSF51206">
    <property type="entry name" value="cAMP-binding domain-like"/>
    <property type="match status" value="3"/>
</dbReference>
<keyword evidence="4" id="KW-0418">Kinase</keyword>
<evidence type="ECO:0000256" key="1">
    <source>
        <dbReference type="ARBA" id="ARBA00022527"/>
    </source>
</evidence>
<dbReference type="PROSITE" id="PS50042">
    <property type="entry name" value="CNMP_BINDING_3"/>
    <property type="match status" value="3"/>
</dbReference>
<dbReference type="PANTHER" id="PTHR24353">
    <property type="entry name" value="CYCLIC NUCLEOTIDE-DEPENDENT PROTEIN KINASE"/>
    <property type="match status" value="1"/>
</dbReference>
<keyword evidence="2" id="KW-0808">Transferase</keyword>
<evidence type="ECO:0000256" key="3">
    <source>
        <dbReference type="ARBA" id="ARBA00022741"/>
    </source>
</evidence>
<dbReference type="PROSITE" id="PS50011">
    <property type="entry name" value="PROTEIN_KINASE_DOM"/>
    <property type="match status" value="1"/>
</dbReference>
<dbReference type="EMBL" id="JAQMWT010000195">
    <property type="protein sequence ID" value="KAJ8607801.1"/>
    <property type="molecule type" value="Genomic_DNA"/>
</dbReference>
<evidence type="ECO:0000256" key="2">
    <source>
        <dbReference type="ARBA" id="ARBA00022679"/>
    </source>
</evidence>
<feature type="domain" description="PH" evidence="7">
    <location>
        <begin position="36"/>
        <end position="157"/>
    </location>
</feature>
<dbReference type="Gene3D" id="2.30.29.30">
    <property type="entry name" value="Pleckstrin-homology domain (PH domain)/Phosphotyrosine-binding domain (PTB)"/>
    <property type="match status" value="2"/>
</dbReference>
<dbReference type="CDD" id="cd00821">
    <property type="entry name" value="PH"/>
    <property type="match status" value="1"/>
</dbReference>
<dbReference type="Proteomes" id="UP001230188">
    <property type="component" value="Unassembled WGS sequence"/>
</dbReference>
<evidence type="ECO:0000313" key="10">
    <source>
        <dbReference type="EMBL" id="KAJ8607801.1"/>
    </source>
</evidence>
<dbReference type="CDD" id="cd00038">
    <property type="entry name" value="CAP_ED"/>
    <property type="match status" value="3"/>
</dbReference>
<dbReference type="PROSITE" id="PS00889">
    <property type="entry name" value="CNMP_BINDING_2"/>
    <property type="match status" value="2"/>
</dbReference>
<protein>
    <recommendedName>
        <fullName evidence="12">cGMP-dependent protein kinase</fullName>
    </recommendedName>
</protein>
<dbReference type="InterPro" id="IPR000595">
    <property type="entry name" value="cNMP-bd_dom"/>
</dbReference>
<dbReference type="InterPro" id="IPR018490">
    <property type="entry name" value="cNMP-bd_dom_sf"/>
</dbReference>
<keyword evidence="3" id="KW-0547">Nucleotide-binding</keyword>
<dbReference type="Pfam" id="PF00027">
    <property type="entry name" value="cNMP_binding"/>
    <property type="match status" value="3"/>
</dbReference>
<dbReference type="PANTHER" id="PTHR24353:SF143">
    <property type="entry name" value="PROTEIN KINASE DOMAIN-CONTAINING PROTEIN"/>
    <property type="match status" value="1"/>
</dbReference>
<feature type="domain" description="Cyclic nucleotide-binding" evidence="9">
    <location>
        <begin position="502"/>
        <end position="620"/>
    </location>
</feature>